<sequence length="130" mass="14951">MGHGTMIGRVYSAHPIEGERFNLRILLHHVTGCRSYKDIQTLPDGLFAYLKEASRRRGLFEDDQECDNCLTEADLRSSELRQLFVTLLIFNEPADPLVLLNKHKASLAEDFLFFSELELFLLPLNWITIA</sequence>
<evidence type="ECO:0000313" key="1">
    <source>
        <dbReference type="EMBL" id="KAI6661989.1"/>
    </source>
</evidence>
<comment type="caution">
    <text evidence="1">The sequence shown here is derived from an EMBL/GenBank/DDBJ whole genome shotgun (WGS) entry which is preliminary data.</text>
</comment>
<reference evidence="1 2" key="1">
    <citation type="journal article" date="2023" name="BMC Biol.">
        <title>The compact genome of the sponge Oopsacas minuta (Hexactinellida) is lacking key metazoan core genes.</title>
        <authorList>
            <person name="Santini S."/>
            <person name="Schenkelaars Q."/>
            <person name="Jourda C."/>
            <person name="Duchesne M."/>
            <person name="Belahbib H."/>
            <person name="Rocher C."/>
            <person name="Selva M."/>
            <person name="Riesgo A."/>
            <person name="Vervoort M."/>
            <person name="Leys S.P."/>
            <person name="Kodjabachian L."/>
            <person name="Le Bivic A."/>
            <person name="Borchiellini C."/>
            <person name="Claverie J.M."/>
            <person name="Renard E."/>
        </authorList>
    </citation>
    <scope>NUCLEOTIDE SEQUENCE [LARGE SCALE GENOMIC DNA]</scope>
    <source>
        <strain evidence="1">SPO-2</strain>
    </source>
</reference>
<name>A0AAV7KR28_9METZ</name>
<proteinExistence type="predicted"/>
<gene>
    <name evidence="1" type="ORF">LOD99_9659</name>
</gene>
<evidence type="ECO:0000313" key="2">
    <source>
        <dbReference type="Proteomes" id="UP001165289"/>
    </source>
</evidence>
<protein>
    <submittedName>
        <fullName evidence="1">Uncharacterized protein</fullName>
    </submittedName>
</protein>
<dbReference type="PANTHER" id="PTHR10492:SF92">
    <property type="entry name" value="ATP-DEPENDENT DNA HELICASE"/>
    <property type="match status" value="1"/>
</dbReference>
<keyword evidence="2" id="KW-1185">Reference proteome</keyword>
<dbReference type="EMBL" id="JAKMXF010000002">
    <property type="protein sequence ID" value="KAI6661989.1"/>
    <property type="molecule type" value="Genomic_DNA"/>
</dbReference>
<organism evidence="1 2">
    <name type="scientific">Oopsacas minuta</name>
    <dbReference type="NCBI Taxonomy" id="111878"/>
    <lineage>
        <taxon>Eukaryota</taxon>
        <taxon>Metazoa</taxon>
        <taxon>Porifera</taxon>
        <taxon>Hexactinellida</taxon>
        <taxon>Hexasterophora</taxon>
        <taxon>Lyssacinosida</taxon>
        <taxon>Leucopsacidae</taxon>
        <taxon>Oopsacas</taxon>
    </lineage>
</organism>
<dbReference type="PANTHER" id="PTHR10492">
    <property type="match status" value="1"/>
</dbReference>
<dbReference type="AlphaFoldDB" id="A0AAV7KR28"/>
<dbReference type="Proteomes" id="UP001165289">
    <property type="component" value="Unassembled WGS sequence"/>
</dbReference>
<accession>A0AAV7KR28</accession>